<feature type="transmembrane region" description="Helical" evidence="7">
    <location>
        <begin position="203"/>
        <end position="229"/>
    </location>
</feature>
<evidence type="ECO:0000256" key="3">
    <source>
        <dbReference type="ARBA" id="ARBA00022692"/>
    </source>
</evidence>
<evidence type="ECO:0000259" key="8">
    <source>
        <dbReference type="Pfam" id="PF02687"/>
    </source>
</evidence>
<keyword evidence="2" id="KW-1003">Cell membrane</keyword>
<reference evidence="10" key="1">
    <citation type="journal article" date="2019" name="Int. J. Syst. Evol. Microbiol.">
        <title>The Global Catalogue of Microorganisms (GCM) 10K type strain sequencing project: providing services to taxonomists for standard genome sequencing and annotation.</title>
        <authorList>
            <consortium name="The Broad Institute Genomics Platform"/>
            <consortium name="The Broad Institute Genome Sequencing Center for Infectious Disease"/>
            <person name="Wu L."/>
            <person name="Ma J."/>
        </authorList>
    </citation>
    <scope>NUCLEOTIDE SEQUENCE [LARGE SCALE GENOMIC DNA]</scope>
    <source>
        <strain evidence="10">CCUG 54523</strain>
    </source>
</reference>
<feature type="transmembrane region" description="Helical" evidence="7">
    <location>
        <begin position="317"/>
        <end position="340"/>
    </location>
</feature>
<keyword evidence="10" id="KW-1185">Reference proteome</keyword>
<evidence type="ECO:0000256" key="1">
    <source>
        <dbReference type="ARBA" id="ARBA00004651"/>
    </source>
</evidence>
<dbReference type="PANTHER" id="PTHR30572">
    <property type="entry name" value="MEMBRANE COMPONENT OF TRANSPORTER-RELATED"/>
    <property type="match status" value="1"/>
</dbReference>
<sequence>MIGGIRFALARARAHVVPLVTLAVVSGLAALLVVGVAGLVASVETREARGALAAATGDRARLVLSFDETSPTDAAAAAASALSDMGAGSALLTAEEGGSLVFTPDLEEITAAQVLALDDGLGGLRNTLEESTGERPEESGGLRDTLADVREGIEVRRGPTSVALGLLALLTAVVVGAVALEPVRARESESRLLRARGARRRDLVLLGAVEAFAVSVPGAAVGAAVGAVLGAAGVGGVPTPAVLILAIAGVSLVAVLVVAVTTGRAADSRSARARAVAGAGAIILLAVITGLAVWQFVQAGTPIVERGDGDVTLDPLVALAPALALCLAAIVAVAVATPLARAVAAMLSPTRGVSPVTPLRFASRRPGRHALSITVVAFAIGSIVVASAYQSSLTALGDAPEALRVGADVKVGTIPQDVSAADVAASASPDASMLARPMSADGADARIPILAVEAAKLGDVMLDADGAIDPAAMGAALALPGTGSVLTGDDLTLTVHAEAAPALEIDGETFQQGPPALQVRATVVAASGAVASLWFTNADIEIVEDDNGNTFPDVRVRPDDTARLTLPAGDEWSLAALAVAYHPASVFPGEARIDGISSGGVPVDVAGFRPAAGTPGSVEVTGSTLRFAPEAAAGEPFTRAVAPTVAATVAAVVTAGLAASLSLDVGDTIALEMRDPDIEPEFEVVDIVPVLPGTTSGEGILVDLGALSMASPFEIVPTQAWLSTDDPGAAAAAVAEEFAQTVTIVADPRSAENAAGTAASFALAAAGAVVLALVVLLLRRMRSRADSRELALVAVMGLGRRRASRLRAQEDLFAVGMGVLGGLAAGAVTAWLVVAPLVRAAYGSVPDAYPIALSVQPVVLAVALALTTAAFCLIVASVRTPARLAPLLREDE</sequence>
<evidence type="ECO:0000313" key="9">
    <source>
        <dbReference type="EMBL" id="MFD0791070.1"/>
    </source>
</evidence>
<keyword evidence="5 7" id="KW-0472">Membrane</keyword>
<dbReference type="Proteomes" id="UP001597055">
    <property type="component" value="Unassembled WGS sequence"/>
</dbReference>
<comment type="caution">
    <text evidence="9">The sequence shown here is derived from an EMBL/GenBank/DDBJ whole genome shotgun (WGS) entry which is preliminary data.</text>
</comment>
<evidence type="ECO:0000256" key="7">
    <source>
        <dbReference type="SAM" id="Phobius"/>
    </source>
</evidence>
<feature type="transmembrane region" description="Helical" evidence="7">
    <location>
        <begin position="758"/>
        <end position="778"/>
    </location>
</feature>
<feature type="transmembrane region" description="Helical" evidence="7">
    <location>
        <begin position="812"/>
        <end position="838"/>
    </location>
</feature>
<dbReference type="InterPro" id="IPR050250">
    <property type="entry name" value="Macrolide_Exporter_MacB"/>
</dbReference>
<dbReference type="Pfam" id="PF02687">
    <property type="entry name" value="FtsX"/>
    <property type="match status" value="1"/>
</dbReference>
<keyword evidence="3 7" id="KW-0812">Transmembrane</keyword>
<evidence type="ECO:0000256" key="4">
    <source>
        <dbReference type="ARBA" id="ARBA00022989"/>
    </source>
</evidence>
<evidence type="ECO:0000256" key="5">
    <source>
        <dbReference type="ARBA" id="ARBA00023136"/>
    </source>
</evidence>
<feature type="transmembrane region" description="Helical" evidence="7">
    <location>
        <begin position="241"/>
        <end position="263"/>
    </location>
</feature>
<protein>
    <submittedName>
        <fullName evidence="9">FtsX-like permease family protein</fullName>
    </submittedName>
</protein>
<dbReference type="RefSeq" id="WP_204978875.1">
    <property type="nucleotide sequence ID" value="NZ_JBHTII010000001.1"/>
</dbReference>
<accession>A0ABW3AK04</accession>
<feature type="transmembrane region" description="Helical" evidence="7">
    <location>
        <begin position="858"/>
        <end position="878"/>
    </location>
</feature>
<feature type="transmembrane region" description="Helical" evidence="7">
    <location>
        <begin position="162"/>
        <end position="183"/>
    </location>
</feature>
<evidence type="ECO:0000256" key="6">
    <source>
        <dbReference type="ARBA" id="ARBA00038076"/>
    </source>
</evidence>
<dbReference type="PANTHER" id="PTHR30572:SF4">
    <property type="entry name" value="ABC TRANSPORTER PERMEASE YTRF"/>
    <property type="match status" value="1"/>
</dbReference>
<organism evidence="9 10">
    <name type="scientific">Microbacterium insulae</name>
    <dbReference type="NCBI Taxonomy" id="483014"/>
    <lineage>
        <taxon>Bacteria</taxon>
        <taxon>Bacillati</taxon>
        <taxon>Actinomycetota</taxon>
        <taxon>Actinomycetes</taxon>
        <taxon>Micrococcales</taxon>
        <taxon>Microbacteriaceae</taxon>
        <taxon>Microbacterium</taxon>
    </lineage>
</organism>
<feature type="transmembrane region" description="Helical" evidence="7">
    <location>
        <begin position="275"/>
        <end position="297"/>
    </location>
</feature>
<dbReference type="EMBL" id="JBHTII010000001">
    <property type="protein sequence ID" value="MFD0791070.1"/>
    <property type="molecule type" value="Genomic_DNA"/>
</dbReference>
<name>A0ABW3AK04_9MICO</name>
<feature type="domain" description="ABC3 transporter permease C-terminal" evidence="8">
    <location>
        <begin position="162"/>
        <end position="262"/>
    </location>
</feature>
<keyword evidence="4 7" id="KW-1133">Transmembrane helix</keyword>
<gene>
    <name evidence="9" type="ORF">ACFQ0P_11725</name>
</gene>
<proteinExistence type="inferred from homology"/>
<feature type="transmembrane region" description="Helical" evidence="7">
    <location>
        <begin position="370"/>
        <end position="389"/>
    </location>
</feature>
<comment type="similarity">
    <text evidence="6">Belongs to the ABC-4 integral membrane protein family.</text>
</comment>
<comment type="subcellular location">
    <subcellularLocation>
        <location evidence="1">Cell membrane</location>
        <topology evidence="1">Multi-pass membrane protein</topology>
    </subcellularLocation>
</comment>
<evidence type="ECO:0000313" key="10">
    <source>
        <dbReference type="Proteomes" id="UP001597055"/>
    </source>
</evidence>
<evidence type="ECO:0000256" key="2">
    <source>
        <dbReference type="ARBA" id="ARBA00022475"/>
    </source>
</evidence>
<dbReference type="InterPro" id="IPR003838">
    <property type="entry name" value="ABC3_permease_C"/>
</dbReference>
<feature type="transmembrane region" description="Helical" evidence="7">
    <location>
        <begin position="16"/>
        <end position="41"/>
    </location>
</feature>